<accession>A0AAV5UU58</accession>
<evidence type="ECO:0000313" key="2">
    <source>
        <dbReference type="Proteomes" id="UP001432322"/>
    </source>
</evidence>
<gene>
    <name evidence="1" type="ORF">PFISCL1PPCAC_1151</name>
</gene>
<feature type="non-terminal residue" evidence="1">
    <location>
        <position position="1"/>
    </location>
</feature>
<dbReference type="EMBL" id="BTSY01000001">
    <property type="protein sequence ID" value="GMT09854.1"/>
    <property type="molecule type" value="Genomic_DNA"/>
</dbReference>
<comment type="caution">
    <text evidence="1">The sequence shown here is derived from an EMBL/GenBank/DDBJ whole genome shotgun (WGS) entry which is preliminary data.</text>
</comment>
<name>A0AAV5UU58_9BILA</name>
<sequence length="88" mass="10149">AAAHSLQQSRRASQQYNGLIGHCFLSCFDCLNGRQVSSFHWILRFFLRWFTASFHQSNDDNEYNHCDEETRYDTDPSKCCGDISGLHG</sequence>
<dbReference type="AlphaFoldDB" id="A0AAV5UU58"/>
<feature type="non-terminal residue" evidence="1">
    <location>
        <position position="88"/>
    </location>
</feature>
<dbReference type="Proteomes" id="UP001432322">
    <property type="component" value="Unassembled WGS sequence"/>
</dbReference>
<keyword evidence="2" id="KW-1185">Reference proteome</keyword>
<protein>
    <submittedName>
        <fullName evidence="1">Uncharacterized protein</fullName>
    </submittedName>
</protein>
<organism evidence="1 2">
    <name type="scientific">Pristionchus fissidentatus</name>
    <dbReference type="NCBI Taxonomy" id="1538716"/>
    <lineage>
        <taxon>Eukaryota</taxon>
        <taxon>Metazoa</taxon>
        <taxon>Ecdysozoa</taxon>
        <taxon>Nematoda</taxon>
        <taxon>Chromadorea</taxon>
        <taxon>Rhabditida</taxon>
        <taxon>Rhabditina</taxon>
        <taxon>Diplogasteromorpha</taxon>
        <taxon>Diplogasteroidea</taxon>
        <taxon>Neodiplogasteridae</taxon>
        <taxon>Pristionchus</taxon>
    </lineage>
</organism>
<reference evidence="1" key="1">
    <citation type="submission" date="2023-10" db="EMBL/GenBank/DDBJ databases">
        <title>Genome assembly of Pristionchus species.</title>
        <authorList>
            <person name="Yoshida K."/>
            <person name="Sommer R.J."/>
        </authorList>
    </citation>
    <scope>NUCLEOTIDE SEQUENCE</scope>
    <source>
        <strain evidence="1">RS5133</strain>
    </source>
</reference>
<proteinExistence type="predicted"/>
<evidence type="ECO:0000313" key="1">
    <source>
        <dbReference type="EMBL" id="GMT09854.1"/>
    </source>
</evidence>